<evidence type="ECO:0000256" key="7">
    <source>
        <dbReference type="ARBA" id="ARBA00023242"/>
    </source>
</evidence>
<dbReference type="GO" id="GO:0005694">
    <property type="term" value="C:chromosome"/>
    <property type="evidence" value="ECO:0007669"/>
    <property type="project" value="UniProtKB-SubCell"/>
</dbReference>
<gene>
    <name evidence="10" type="ORF">P3T76_014734</name>
    <name evidence="11" type="ORF">P3T76_014735</name>
</gene>
<dbReference type="InterPro" id="IPR050777">
    <property type="entry name" value="SET2_Histone-Lys_MeTrsfase"/>
</dbReference>
<dbReference type="PANTHER" id="PTHR22884">
    <property type="entry name" value="SET DOMAIN PROTEINS"/>
    <property type="match status" value="1"/>
</dbReference>
<reference evidence="11" key="1">
    <citation type="submission" date="2023-08" db="EMBL/GenBank/DDBJ databases">
        <title>Reference Genome Resource for the Citrus Pathogen Phytophthora citrophthora.</title>
        <authorList>
            <person name="Moller H."/>
            <person name="Coetzee B."/>
            <person name="Rose L.J."/>
            <person name="Van Niekerk J.M."/>
        </authorList>
    </citation>
    <scope>NUCLEOTIDE SEQUENCE</scope>
    <source>
        <strain evidence="11">STE-U-9442</strain>
    </source>
</reference>
<evidence type="ECO:0000256" key="4">
    <source>
        <dbReference type="ARBA" id="ARBA00022603"/>
    </source>
</evidence>
<evidence type="ECO:0000256" key="6">
    <source>
        <dbReference type="ARBA" id="ARBA00022691"/>
    </source>
</evidence>
<protein>
    <submittedName>
        <fullName evidence="11">Variant-silencing SET domain-containing protein</fullName>
    </submittedName>
</protein>
<evidence type="ECO:0000313" key="12">
    <source>
        <dbReference type="Proteomes" id="UP001259832"/>
    </source>
</evidence>
<keyword evidence="7" id="KW-0539">Nucleus</keyword>
<comment type="caution">
    <text evidence="11">The sequence shown here is derived from an EMBL/GenBank/DDBJ whole genome shotgun (WGS) entry which is preliminary data.</text>
</comment>
<evidence type="ECO:0000259" key="9">
    <source>
        <dbReference type="PROSITE" id="PS50280"/>
    </source>
</evidence>
<keyword evidence="4" id="KW-0489">Methyltransferase</keyword>
<feature type="compositionally biased region" description="Polar residues" evidence="8">
    <location>
        <begin position="1"/>
        <end position="14"/>
    </location>
</feature>
<dbReference type="SMART" id="SM00317">
    <property type="entry name" value="SET"/>
    <property type="match status" value="1"/>
</dbReference>
<dbReference type="GO" id="GO:0008168">
    <property type="term" value="F:methyltransferase activity"/>
    <property type="evidence" value="ECO:0007669"/>
    <property type="project" value="UniProtKB-KW"/>
</dbReference>
<dbReference type="AlphaFoldDB" id="A0AAD9G0Q6"/>
<dbReference type="Proteomes" id="UP001259832">
    <property type="component" value="Unassembled WGS sequence"/>
</dbReference>
<dbReference type="EMBL" id="JASMQC010000045">
    <property type="protein sequence ID" value="KAK1929699.1"/>
    <property type="molecule type" value="Genomic_DNA"/>
</dbReference>
<keyword evidence="6" id="KW-0949">S-adenosyl-L-methionine</keyword>
<keyword evidence="5" id="KW-0808">Transferase</keyword>
<evidence type="ECO:0000256" key="5">
    <source>
        <dbReference type="ARBA" id="ARBA00022679"/>
    </source>
</evidence>
<evidence type="ECO:0000313" key="10">
    <source>
        <dbReference type="EMBL" id="KAK1929699.1"/>
    </source>
</evidence>
<dbReference type="GO" id="GO:0032259">
    <property type="term" value="P:methylation"/>
    <property type="evidence" value="ECO:0007669"/>
    <property type="project" value="UniProtKB-KW"/>
</dbReference>
<dbReference type="SUPFAM" id="SSF82199">
    <property type="entry name" value="SET domain"/>
    <property type="match status" value="1"/>
</dbReference>
<evidence type="ECO:0000256" key="8">
    <source>
        <dbReference type="SAM" id="MobiDB-lite"/>
    </source>
</evidence>
<accession>A0AAD9G0Q6</accession>
<evidence type="ECO:0000256" key="1">
    <source>
        <dbReference type="ARBA" id="ARBA00004123"/>
    </source>
</evidence>
<name>A0AAD9G0Q6_9STRA</name>
<feature type="region of interest" description="Disordered" evidence="8">
    <location>
        <begin position="1"/>
        <end position="24"/>
    </location>
</feature>
<proteinExistence type="predicted"/>
<keyword evidence="3" id="KW-0158">Chromosome</keyword>
<dbReference type="PROSITE" id="PS50280">
    <property type="entry name" value="SET"/>
    <property type="match status" value="1"/>
</dbReference>
<evidence type="ECO:0000256" key="2">
    <source>
        <dbReference type="ARBA" id="ARBA00004286"/>
    </source>
</evidence>
<evidence type="ECO:0000313" key="11">
    <source>
        <dbReference type="EMBL" id="KAK1929700.1"/>
    </source>
</evidence>
<feature type="domain" description="SET" evidence="9">
    <location>
        <begin position="225"/>
        <end position="350"/>
    </location>
</feature>
<dbReference type="Pfam" id="PF00856">
    <property type="entry name" value="SET"/>
    <property type="match status" value="1"/>
</dbReference>
<keyword evidence="12" id="KW-1185">Reference proteome</keyword>
<dbReference type="InterPro" id="IPR001214">
    <property type="entry name" value="SET_dom"/>
</dbReference>
<sequence length="370" mass="41700">MADQGTAQSLNDPPQKQCLDASSYGDAIAQSSGEDLAAAFANPEQRDRNLDTFEELWTPAIRQSRHHRFKDRLGIQKTSRKRGHQNLRKTLRTATAVHHATTTRSVFLQKFVNLPQVQEALRNRRRKKKVDNTVAGNLQYKSAQIEDKPIDTPKTSVPWPSDVVEICDQRNLDGIKFADIGILGKCTCEDECYAFECMNSLSDTYCVKANCALGGQCGNSTRTYEYLRLFKTDHTGIGVFTTHSIECGVNITECCGELEPYEGVNRASEGRVPLKQTTGYSLLLSTRAVRRKDNFVFVESLRYGNIGRFVNHSCEPNCELREVRYRTQARVVILTLRVIEANEEITVLYAGQLWFSCKCPTCIATVRVPE</sequence>
<evidence type="ECO:0000256" key="3">
    <source>
        <dbReference type="ARBA" id="ARBA00022454"/>
    </source>
</evidence>
<organism evidence="11 12">
    <name type="scientific">Phytophthora citrophthora</name>
    <dbReference type="NCBI Taxonomy" id="4793"/>
    <lineage>
        <taxon>Eukaryota</taxon>
        <taxon>Sar</taxon>
        <taxon>Stramenopiles</taxon>
        <taxon>Oomycota</taxon>
        <taxon>Peronosporomycetes</taxon>
        <taxon>Peronosporales</taxon>
        <taxon>Peronosporaceae</taxon>
        <taxon>Phytophthora</taxon>
    </lineage>
</organism>
<dbReference type="GO" id="GO:0005634">
    <property type="term" value="C:nucleus"/>
    <property type="evidence" value="ECO:0007669"/>
    <property type="project" value="UniProtKB-SubCell"/>
</dbReference>
<dbReference type="InterPro" id="IPR046341">
    <property type="entry name" value="SET_dom_sf"/>
</dbReference>
<dbReference type="Gene3D" id="2.170.270.10">
    <property type="entry name" value="SET domain"/>
    <property type="match status" value="1"/>
</dbReference>
<comment type="subcellular location">
    <subcellularLocation>
        <location evidence="2">Chromosome</location>
    </subcellularLocation>
    <subcellularLocation>
        <location evidence="1">Nucleus</location>
    </subcellularLocation>
</comment>
<dbReference type="EMBL" id="JASMQC010000045">
    <property type="protein sequence ID" value="KAK1929700.1"/>
    <property type="molecule type" value="Genomic_DNA"/>
</dbReference>